<feature type="compositionally biased region" description="Low complexity" evidence="1">
    <location>
        <begin position="503"/>
        <end position="524"/>
    </location>
</feature>
<feature type="compositionally biased region" description="Basic and acidic residues" evidence="1">
    <location>
        <begin position="134"/>
        <end position="146"/>
    </location>
</feature>
<dbReference type="AlphaFoldDB" id="A0AAJ8MSK0"/>
<dbReference type="RefSeq" id="XP_019010153.2">
    <property type="nucleotide sequence ID" value="XM_019156351.2"/>
</dbReference>
<feature type="compositionally biased region" description="Low complexity" evidence="1">
    <location>
        <begin position="580"/>
        <end position="626"/>
    </location>
</feature>
<feature type="region of interest" description="Disordered" evidence="1">
    <location>
        <begin position="1"/>
        <end position="66"/>
    </location>
</feature>
<feature type="compositionally biased region" description="Polar residues" evidence="1">
    <location>
        <begin position="557"/>
        <end position="579"/>
    </location>
</feature>
<sequence length="903" mass="90715">MSIIPNMAGISYIPGPEPTAQTSGFVQAEDAPASQQVGTSEGLGGGLGSSPLVPKPGTSVNPATGQLHSEGLTREELNAKKAAEAAAVTAQLSSSTSAELNDQVHLTGGLGTSPLVPKAGTSINPSTGQLHSEGLTKVELQAKRAAEAAAVTSQVSPATSAKPEDLSPDELKQIQERGKDLLDPTPLVQQARRSSSPKKPTSALPPVSESASHATALTADGRRLDELSGREQAARQLVGNTLTAAPANIRTESGLSTPGLELPGGWGATRTVPFPGTGPDAPTSIYNDVAEGLEKAGRAAFAVIPSPIKDALSGSPSSPKASTVPQASTSPKAPSSPLLGVSPPQGRRSSVTALFDQAKVQASKLVEEAQGTLQNTQRRASASLSRDSEFRNKIESFVDSFAHPGLIAAGTGRPGVVGLVPRYSLPSEEPAGALPGEHTTGVGALPGTINETGVAVLPDEKKAPQENQGILPGENSGGFGAFPRQLGQGGLTATQAQRGQEPASSPAGPSGTSSVSVPTASSSGTGSGYSGLAPALPATFLGLGGDKGATDVPKALGTTTSNVNSLTTDPEPTSTVESGSTPATSTLSPATANSNTTDPTSAPATAPGTANASIISSAESPTESSSLAVPDTRHGNERTTSSASVTAIRHGNEGSGSKFSPLASSDNTVPEHSELDTSSVGQKSTTSGTGPNHTTSLTPGSEQDGIGHPSSRGVEGTSKQPGTYPSADHSAPSTSTTGATVAPESKLGEEKKKADNLVEAPAQTSDFAPTSVPANATESTPSITENKNNSRSPVDGPTETSVAAQEVNPTKGDNASHLPHPSTSNEAKDIAGVSHKSSTETTTPVTKSTAATSTPATKTESPVSPVTKTSAGTGNGSGHVRKDSTSSEKKRGLFGKIKDKLKH</sequence>
<feature type="region of interest" description="Disordered" evidence="1">
    <location>
        <begin position="308"/>
        <end position="349"/>
    </location>
</feature>
<feature type="compositionally biased region" description="Polar residues" evidence="1">
    <location>
        <begin position="121"/>
        <end position="130"/>
    </location>
</feature>
<proteinExistence type="predicted"/>
<evidence type="ECO:0000313" key="2">
    <source>
        <dbReference type="EMBL" id="WWC71842.1"/>
    </source>
</evidence>
<dbReference type="KEGG" id="kpin:30172990"/>
<feature type="region of interest" description="Disordered" evidence="1">
    <location>
        <begin position="91"/>
        <end position="285"/>
    </location>
</feature>
<protein>
    <submittedName>
        <fullName evidence="2">Uncharacterized protein</fullName>
    </submittedName>
</protein>
<name>A0AAJ8MSK0_9TREE</name>
<evidence type="ECO:0000256" key="1">
    <source>
        <dbReference type="SAM" id="MobiDB-lite"/>
    </source>
</evidence>
<feature type="region of interest" description="Disordered" evidence="1">
    <location>
        <begin position="428"/>
        <end position="447"/>
    </location>
</feature>
<accession>A0AAJ8MSK0</accession>
<feature type="region of interest" description="Disordered" evidence="1">
    <location>
        <begin position="460"/>
        <end position="903"/>
    </location>
</feature>
<feature type="compositionally biased region" description="Polar residues" evidence="1">
    <location>
        <begin position="91"/>
        <end position="100"/>
    </location>
</feature>
<feature type="compositionally biased region" description="Polar residues" evidence="1">
    <location>
        <begin position="676"/>
        <end position="701"/>
    </location>
</feature>
<evidence type="ECO:0000313" key="3">
    <source>
        <dbReference type="Proteomes" id="UP000094020"/>
    </source>
</evidence>
<organism evidence="2 3">
    <name type="scientific">Kwoniella pini CBS 10737</name>
    <dbReference type="NCBI Taxonomy" id="1296096"/>
    <lineage>
        <taxon>Eukaryota</taxon>
        <taxon>Fungi</taxon>
        <taxon>Dikarya</taxon>
        <taxon>Basidiomycota</taxon>
        <taxon>Agaricomycotina</taxon>
        <taxon>Tremellomycetes</taxon>
        <taxon>Tremellales</taxon>
        <taxon>Cryptococcaceae</taxon>
        <taxon>Kwoniella</taxon>
    </lineage>
</organism>
<feature type="compositionally biased region" description="Low complexity" evidence="1">
    <location>
        <begin position="839"/>
        <end position="862"/>
    </location>
</feature>
<keyword evidence="3" id="KW-1185">Reference proteome</keyword>
<dbReference type="Proteomes" id="UP000094020">
    <property type="component" value="Chromosome 8"/>
</dbReference>
<feature type="compositionally biased region" description="Basic and acidic residues" evidence="1">
    <location>
        <begin position="220"/>
        <end position="233"/>
    </location>
</feature>
<dbReference type="GeneID" id="30172990"/>
<feature type="compositionally biased region" description="Basic and acidic residues" evidence="1">
    <location>
        <begin position="880"/>
        <end position="891"/>
    </location>
</feature>
<feature type="compositionally biased region" description="Polar residues" evidence="1">
    <location>
        <begin position="655"/>
        <end position="668"/>
    </location>
</feature>
<feature type="compositionally biased region" description="Basic and acidic residues" evidence="1">
    <location>
        <begin position="746"/>
        <end position="756"/>
    </location>
</feature>
<feature type="region of interest" description="Disordered" evidence="1">
    <location>
        <begin position="368"/>
        <end position="387"/>
    </location>
</feature>
<reference evidence="2" key="2">
    <citation type="submission" date="2024-02" db="EMBL/GenBank/DDBJ databases">
        <title>Comparative genomics of Cryptococcus and Kwoniella reveals pathogenesis evolution and contrasting modes of karyotype evolution via chromosome fusion or intercentromeric recombination.</title>
        <authorList>
            <person name="Coelho M.A."/>
            <person name="David-Palma M."/>
            <person name="Shea T."/>
            <person name="Bowers K."/>
            <person name="McGinley-Smith S."/>
            <person name="Mohammad A.W."/>
            <person name="Gnirke A."/>
            <person name="Yurkov A.M."/>
            <person name="Nowrousian M."/>
            <person name="Sun S."/>
            <person name="Cuomo C.A."/>
            <person name="Heitman J."/>
        </authorList>
    </citation>
    <scope>NUCLEOTIDE SEQUENCE</scope>
    <source>
        <strain evidence="2">CBS 10737</strain>
    </source>
</reference>
<reference evidence="2" key="1">
    <citation type="submission" date="2013-07" db="EMBL/GenBank/DDBJ databases">
        <authorList>
            <consortium name="The Broad Institute Genome Sequencing Platform"/>
            <person name="Cuomo C."/>
            <person name="Litvintseva A."/>
            <person name="Chen Y."/>
            <person name="Heitman J."/>
            <person name="Sun S."/>
            <person name="Springer D."/>
            <person name="Dromer F."/>
            <person name="Young S.K."/>
            <person name="Zeng Q."/>
            <person name="Gargeya S."/>
            <person name="Fitzgerald M."/>
            <person name="Abouelleil A."/>
            <person name="Alvarado L."/>
            <person name="Berlin A.M."/>
            <person name="Chapman S.B."/>
            <person name="Dewar J."/>
            <person name="Goldberg J."/>
            <person name="Griggs A."/>
            <person name="Gujja S."/>
            <person name="Hansen M."/>
            <person name="Howarth C."/>
            <person name="Imamovic A."/>
            <person name="Larimer J."/>
            <person name="McCowan C."/>
            <person name="Murphy C."/>
            <person name="Pearson M."/>
            <person name="Priest M."/>
            <person name="Roberts A."/>
            <person name="Saif S."/>
            <person name="Shea T."/>
            <person name="Sykes S."/>
            <person name="Wortman J."/>
            <person name="Nusbaum C."/>
            <person name="Birren B."/>
        </authorList>
    </citation>
    <scope>NUCLEOTIDE SEQUENCE</scope>
    <source>
        <strain evidence="2">CBS 10737</strain>
    </source>
</reference>
<feature type="compositionally biased region" description="Polar residues" evidence="1">
    <location>
        <begin position="314"/>
        <end position="333"/>
    </location>
</feature>
<gene>
    <name evidence="2" type="ORF">I206_105801</name>
</gene>
<feature type="compositionally biased region" description="Polar residues" evidence="1">
    <location>
        <begin position="762"/>
        <end position="813"/>
    </location>
</feature>
<dbReference type="EMBL" id="CP144526">
    <property type="protein sequence ID" value="WWC71842.1"/>
    <property type="molecule type" value="Genomic_DNA"/>
</dbReference>
<feature type="compositionally biased region" description="Polar residues" evidence="1">
    <location>
        <begin position="187"/>
        <end position="199"/>
    </location>
</feature>
<feature type="compositionally biased region" description="Basic and acidic residues" evidence="1">
    <location>
        <begin position="162"/>
        <end position="182"/>
    </location>
</feature>
<feature type="compositionally biased region" description="Polar residues" evidence="1">
    <location>
        <begin position="371"/>
        <end position="385"/>
    </location>
</feature>